<evidence type="ECO:0000256" key="2">
    <source>
        <dbReference type="ARBA" id="ARBA00007264"/>
    </source>
</evidence>
<dbReference type="PANTHER" id="PTHR13064:SF6">
    <property type="entry name" value="TRANSMEMBRANE PROTEIN 9"/>
    <property type="match status" value="1"/>
</dbReference>
<evidence type="ECO:0000256" key="5">
    <source>
        <dbReference type="ARBA" id="ARBA00023136"/>
    </source>
</evidence>
<name>A0A8J9VQP3_9NEOP</name>
<evidence type="ECO:0000256" key="6">
    <source>
        <dbReference type="SAM" id="Phobius"/>
    </source>
</evidence>
<dbReference type="Pfam" id="PF05434">
    <property type="entry name" value="Tmemb_9"/>
    <property type="match status" value="1"/>
</dbReference>
<evidence type="ECO:0008006" key="10">
    <source>
        <dbReference type="Google" id="ProtNLM"/>
    </source>
</evidence>
<feature type="chain" id="PRO_5035443788" description="Transmembrane protein 9" evidence="7">
    <location>
        <begin position="19"/>
        <end position="150"/>
    </location>
</feature>
<feature type="transmembrane region" description="Helical" evidence="6">
    <location>
        <begin position="92"/>
        <end position="117"/>
    </location>
</feature>
<evidence type="ECO:0000256" key="3">
    <source>
        <dbReference type="ARBA" id="ARBA00022692"/>
    </source>
</evidence>
<keyword evidence="3 6" id="KW-0812">Transmembrane</keyword>
<evidence type="ECO:0000313" key="8">
    <source>
        <dbReference type="EMBL" id="CAH0716277.1"/>
    </source>
</evidence>
<keyword evidence="5 6" id="KW-0472">Membrane</keyword>
<dbReference type="OrthoDB" id="10059035at2759"/>
<accession>A0A8J9VQP3</accession>
<comment type="similarity">
    <text evidence="2">Belongs to the TMEM9 family.</text>
</comment>
<feature type="signal peptide" evidence="7">
    <location>
        <begin position="1"/>
        <end position="18"/>
    </location>
</feature>
<keyword evidence="9" id="KW-1185">Reference proteome</keyword>
<dbReference type="AlphaFoldDB" id="A0A8J9VQP3"/>
<dbReference type="Proteomes" id="UP000838878">
    <property type="component" value="Chromosome 11"/>
</dbReference>
<reference evidence="8" key="1">
    <citation type="submission" date="2021-12" db="EMBL/GenBank/DDBJ databases">
        <authorList>
            <person name="Martin H S."/>
        </authorList>
    </citation>
    <scope>NUCLEOTIDE SEQUENCE</scope>
</reference>
<sequence>MSWKCVFLFSILFGNAMSQFYEDKRCRCICPTISIVNDTHKTLRTLYIAYVPPNLCNCNGVILPKVADEVRHNARMFCPRCECKYESRNTTIIMIVVIFVIWVVMLLMGYYIFLMLLELLVTKRPNYTEVSNRTDETENLLVEYDEAEDY</sequence>
<dbReference type="InterPro" id="IPR008853">
    <property type="entry name" value="TMEM9/TMEM9B"/>
</dbReference>
<dbReference type="GO" id="GO:0005765">
    <property type="term" value="C:lysosomal membrane"/>
    <property type="evidence" value="ECO:0007669"/>
    <property type="project" value="InterPro"/>
</dbReference>
<evidence type="ECO:0000256" key="7">
    <source>
        <dbReference type="SAM" id="SignalP"/>
    </source>
</evidence>
<protein>
    <recommendedName>
        <fullName evidence="10">Transmembrane protein 9</fullName>
    </recommendedName>
</protein>
<evidence type="ECO:0000256" key="1">
    <source>
        <dbReference type="ARBA" id="ARBA00004370"/>
    </source>
</evidence>
<feature type="non-terminal residue" evidence="8">
    <location>
        <position position="150"/>
    </location>
</feature>
<keyword evidence="7" id="KW-0732">Signal</keyword>
<evidence type="ECO:0000256" key="4">
    <source>
        <dbReference type="ARBA" id="ARBA00022989"/>
    </source>
</evidence>
<proteinExistence type="inferred from homology"/>
<dbReference type="PANTHER" id="PTHR13064">
    <property type="entry name" value="TRANSMEMBRANE PROTEIN 9 FAMILY MEMBER"/>
    <property type="match status" value="1"/>
</dbReference>
<organism evidence="8 9">
    <name type="scientific">Brenthis ino</name>
    <name type="common">lesser marbled fritillary</name>
    <dbReference type="NCBI Taxonomy" id="405034"/>
    <lineage>
        <taxon>Eukaryota</taxon>
        <taxon>Metazoa</taxon>
        <taxon>Ecdysozoa</taxon>
        <taxon>Arthropoda</taxon>
        <taxon>Hexapoda</taxon>
        <taxon>Insecta</taxon>
        <taxon>Pterygota</taxon>
        <taxon>Neoptera</taxon>
        <taxon>Endopterygota</taxon>
        <taxon>Lepidoptera</taxon>
        <taxon>Glossata</taxon>
        <taxon>Ditrysia</taxon>
        <taxon>Papilionoidea</taxon>
        <taxon>Nymphalidae</taxon>
        <taxon>Heliconiinae</taxon>
        <taxon>Argynnini</taxon>
        <taxon>Brenthis</taxon>
    </lineage>
</organism>
<gene>
    <name evidence="8" type="ORF">BINO364_LOCUS3071</name>
</gene>
<keyword evidence="4 6" id="KW-1133">Transmembrane helix</keyword>
<evidence type="ECO:0000313" key="9">
    <source>
        <dbReference type="Proteomes" id="UP000838878"/>
    </source>
</evidence>
<dbReference type="EMBL" id="OV170231">
    <property type="protein sequence ID" value="CAH0716277.1"/>
    <property type="molecule type" value="Genomic_DNA"/>
</dbReference>
<comment type="subcellular location">
    <subcellularLocation>
        <location evidence="1">Membrane</location>
    </subcellularLocation>
</comment>